<gene>
    <name evidence="9" type="ORF">QO015_003586</name>
</gene>
<dbReference type="EMBL" id="JAUSWJ010000001">
    <property type="protein sequence ID" value="MDQ0517973.1"/>
    <property type="molecule type" value="Genomic_DNA"/>
</dbReference>
<sequence length="139" mass="15608">MAMTDTLVDTNVLLDVLAKDSQWFAWSSRMLADALDQGAVVINQIVYAEVGSGFREKEALDEILTEHPFVREDLPWDAAFGAGQVYLAYRRRGGVRTAPLPDFFIGAHAASRGYRLLTRDRGNYAVYFPELQIISPERP</sequence>
<dbReference type="Gene3D" id="3.40.50.1010">
    <property type="entry name" value="5'-nuclease"/>
    <property type="match status" value="1"/>
</dbReference>
<keyword evidence="2" id="KW-1277">Toxin-antitoxin system</keyword>
<evidence type="ECO:0000256" key="4">
    <source>
        <dbReference type="ARBA" id="ARBA00022723"/>
    </source>
</evidence>
<keyword evidence="6" id="KW-0460">Magnesium</keyword>
<keyword evidence="3" id="KW-0540">Nuclease</keyword>
<evidence type="ECO:0000256" key="6">
    <source>
        <dbReference type="ARBA" id="ARBA00022842"/>
    </source>
</evidence>
<evidence type="ECO:0000256" key="3">
    <source>
        <dbReference type="ARBA" id="ARBA00022722"/>
    </source>
</evidence>
<dbReference type="Pfam" id="PF01850">
    <property type="entry name" value="PIN"/>
    <property type="match status" value="1"/>
</dbReference>
<dbReference type="PANTHER" id="PTHR33653:SF1">
    <property type="entry name" value="RIBONUCLEASE VAPC2"/>
    <property type="match status" value="1"/>
</dbReference>
<dbReference type="InterPro" id="IPR050556">
    <property type="entry name" value="Type_II_TA_system_RNase"/>
</dbReference>
<dbReference type="PANTHER" id="PTHR33653">
    <property type="entry name" value="RIBONUCLEASE VAPC2"/>
    <property type="match status" value="1"/>
</dbReference>
<protein>
    <submittedName>
        <fullName evidence="9">Nucleic acid-binding protein</fullName>
    </submittedName>
</protein>
<dbReference type="InterPro" id="IPR002716">
    <property type="entry name" value="PIN_dom"/>
</dbReference>
<evidence type="ECO:0000313" key="10">
    <source>
        <dbReference type="Proteomes" id="UP001223743"/>
    </source>
</evidence>
<name>A0ABU0MAH8_9HYPH</name>
<dbReference type="Proteomes" id="UP001223743">
    <property type="component" value="Unassembled WGS sequence"/>
</dbReference>
<evidence type="ECO:0000256" key="2">
    <source>
        <dbReference type="ARBA" id="ARBA00022649"/>
    </source>
</evidence>
<dbReference type="InterPro" id="IPR029060">
    <property type="entry name" value="PIN-like_dom_sf"/>
</dbReference>
<organism evidence="9 10">
    <name type="scientific">Kaistia geumhonensis</name>
    <dbReference type="NCBI Taxonomy" id="410839"/>
    <lineage>
        <taxon>Bacteria</taxon>
        <taxon>Pseudomonadati</taxon>
        <taxon>Pseudomonadota</taxon>
        <taxon>Alphaproteobacteria</taxon>
        <taxon>Hyphomicrobiales</taxon>
        <taxon>Kaistiaceae</taxon>
        <taxon>Kaistia</taxon>
    </lineage>
</organism>
<evidence type="ECO:0000256" key="5">
    <source>
        <dbReference type="ARBA" id="ARBA00022801"/>
    </source>
</evidence>
<accession>A0ABU0MAH8</accession>
<comment type="similarity">
    <text evidence="7">Belongs to the PINc/VapC protein family.</text>
</comment>
<keyword evidence="10" id="KW-1185">Reference proteome</keyword>
<feature type="domain" description="PIN" evidence="8">
    <location>
        <begin position="7"/>
        <end position="126"/>
    </location>
</feature>
<reference evidence="9 10" key="1">
    <citation type="submission" date="2023-07" db="EMBL/GenBank/DDBJ databases">
        <title>Genomic Encyclopedia of Type Strains, Phase IV (KMG-IV): sequencing the most valuable type-strain genomes for metagenomic binning, comparative biology and taxonomic classification.</title>
        <authorList>
            <person name="Goeker M."/>
        </authorList>
    </citation>
    <scope>NUCLEOTIDE SEQUENCE [LARGE SCALE GENOMIC DNA]</scope>
    <source>
        <strain evidence="9 10">B1-1</strain>
    </source>
</reference>
<evidence type="ECO:0000313" key="9">
    <source>
        <dbReference type="EMBL" id="MDQ0517973.1"/>
    </source>
</evidence>
<evidence type="ECO:0000256" key="7">
    <source>
        <dbReference type="ARBA" id="ARBA00038093"/>
    </source>
</evidence>
<keyword evidence="5" id="KW-0378">Hydrolase</keyword>
<comment type="caution">
    <text evidence="9">The sequence shown here is derived from an EMBL/GenBank/DDBJ whole genome shotgun (WGS) entry which is preliminary data.</text>
</comment>
<comment type="cofactor">
    <cofactor evidence="1">
        <name>Mg(2+)</name>
        <dbReference type="ChEBI" id="CHEBI:18420"/>
    </cofactor>
</comment>
<proteinExistence type="inferred from homology"/>
<keyword evidence="4" id="KW-0479">Metal-binding</keyword>
<evidence type="ECO:0000256" key="1">
    <source>
        <dbReference type="ARBA" id="ARBA00001946"/>
    </source>
</evidence>
<evidence type="ECO:0000259" key="8">
    <source>
        <dbReference type="Pfam" id="PF01850"/>
    </source>
</evidence>
<dbReference type="SUPFAM" id="SSF88723">
    <property type="entry name" value="PIN domain-like"/>
    <property type="match status" value="1"/>
</dbReference>